<dbReference type="PANTHER" id="PTHR22807:SF53">
    <property type="entry name" value="RIBOSOMAL RNA SMALL SUBUNIT METHYLTRANSFERASE B-RELATED"/>
    <property type="match status" value="1"/>
</dbReference>
<dbReference type="InterPro" id="IPR049560">
    <property type="entry name" value="MeTrfase_RsmB-F_NOP2_cat"/>
</dbReference>
<accession>A0A4P7A0X3</accession>
<comment type="function">
    <text evidence="1">Specifically methylates the cytosine at position 967 (m5C967) of 16S rRNA.</text>
</comment>
<dbReference type="NCBIfam" id="NF011494">
    <property type="entry name" value="PRK14902.1"/>
    <property type="match status" value="1"/>
</dbReference>
<keyword evidence="9 14" id="KW-0949">S-adenosyl-L-methionine</keyword>
<comment type="similarity">
    <text evidence="3 14">Belongs to the class I-like SAM-binding methyltransferase superfamily. RsmB/NOP family.</text>
</comment>
<evidence type="ECO:0000313" key="16">
    <source>
        <dbReference type="EMBL" id="QBP41506.1"/>
    </source>
</evidence>
<feature type="binding site" evidence="14">
    <location>
        <position position="288"/>
    </location>
    <ligand>
        <name>S-adenosyl-L-methionine</name>
        <dbReference type="ChEBI" id="CHEBI:59789"/>
    </ligand>
</feature>
<feature type="active site" description="Nucleophile" evidence="14">
    <location>
        <position position="387"/>
    </location>
</feature>
<evidence type="ECO:0000256" key="9">
    <source>
        <dbReference type="ARBA" id="ARBA00022691"/>
    </source>
</evidence>
<dbReference type="EC" id="2.1.1.176" evidence="4"/>
<keyword evidence="5" id="KW-0963">Cytoplasm</keyword>
<dbReference type="InterPro" id="IPR029063">
    <property type="entry name" value="SAM-dependent_MTases_sf"/>
</dbReference>
<dbReference type="FunFam" id="3.40.50.150:FF:000022">
    <property type="entry name" value="Ribosomal RNA small subunit methyltransferase B"/>
    <property type="match status" value="1"/>
</dbReference>
<dbReference type="GO" id="GO:0005737">
    <property type="term" value="C:cytoplasm"/>
    <property type="evidence" value="ECO:0007669"/>
    <property type="project" value="UniProtKB-SubCell"/>
</dbReference>
<evidence type="ECO:0000256" key="13">
    <source>
        <dbReference type="ARBA" id="ARBA00047283"/>
    </source>
</evidence>
<dbReference type="InterPro" id="IPR001678">
    <property type="entry name" value="MeTrfase_RsmB-F_NOP2_dom"/>
</dbReference>
<feature type="binding site" evidence="14">
    <location>
        <position position="315"/>
    </location>
    <ligand>
        <name>S-adenosyl-L-methionine</name>
        <dbReference type="ChEBI" id="CHEBI:59789"/>
    </ligand>
</feature>
<keyword evidence="8 14" id="KW-0808">Transferase</keyword>
<dbReference type="NCBIfam" id="TIGR00563">
    <property type="entry name" value="rsmB"/>
    <property type="match status" value="1"/>
</dbReference>
<dbReference type="Proteomes" id="UP000294292">
    <property type="component" value="Chromosome"/>
</dbReference>
<dbReference type="EMBL" id="CP038015">
    <property type="protein sequence ID" value="QBP41506.1"/>
    <property type="molecule type" value="Genomic_DNA"/>
</dbReference>
<dbReference type="GO" id="GO:0003723">
    <property type="term" value="F:RNA binding"/>
    <property type="evidence" value="ECO:0007669"/>
    <property type="project" value="UniProtKB-UniRule"/>
</dbReference>
<dbReference type="InterPro" id="IPR035926">
    <property type="entry name" value="NusB-like_sf"/>
</dbReference>
<dbReference type="InterPro" id="IPR018314">
    <property type="entry name" value="RsmB/NOL1/NOP2-like_CS"/>
</dbReference>
<evidence type="ECO:0000259" key="15">
    <source>
        <dbReference type="PROSITE" id="PS51686"/>
    </source>
</evidence>
<dbReference type="PRINTS" id="PR02008">
    <property type="entry name" value="RCMTFAMILY"/>
</dbReference>
<dbReference type="RefSeq" id="WP_134210116.1">
    <property type="nucleotide sequence ID" value="NZ_CP038015.1"/>
</dbReference>
<evidence type="ECO:0000256" key="6">
    <source>
        <dbReference type="ARBA" id="ARBA00022552"/>
    </source>
</evidence>
<dbReference type="KEGG" id="panc:E2636_10310"/>
<proteinExistence type="inferred from homology"/>
<dbReference type="Gene3D" id="3.30.70.1170">
    <property type="entry name" value="Sun protein, domain 3"/>
    <property type="match status" value="1"/>
</dbReference>
<dbReference type="Gene3D" id="3.40.50.150">
    <property type="entry name" value="Vaccinia Virus protein VP39"/>
    <property type="match status" value="1"/>
</dbReference>
<name>A0A4P7A0X3_9BACL</name>
<evidence type="ECO:0000256" key="12">
    <source>
        <dbReference type="ARBA" id="ARBA00031088"/>
    </source>
</evidence>
<dbReference type="Pfam" id="PF01029">
    <property type="entry name" value="NusB"/>
    <property type="match status" value="1"/>
</dbReference>
<evidence type="ECO:0000256" key="5">
    <source>
        <dbReference type="ARBA" id="ARBA00022490"/>
    </source>
</evidence>
<evidence type="ECO:0000313" key="17">
    <source>
        <dbReference type="Proteomes" id="UP000294292"/>
    </source>
</evidence>
<dbReference type="GO" id="GO:0006355">
    <property type="term" value="P:regulation of DNA-templated transcription"/>
    <property type="evidence" value="ECO:0007669"/>
    <property type="project" value="InterPro"/>
</dbReference>
<dbReference type="SUPFAM" id="SSF48013">
    <property type="entry name" value="NusB-like"/>
    <property type="match status" value="1"/>
</dbReference>
<feature type="domain" description="SAM-dependent MTase RsmB/NOP-type" evidence="15">
    <location>
        <begin position="175"/>
        <end position="449"/>
    </location>
</feature>
<dbReference type="GO" id="GO:0008649">
    <property type="term" value="F:rRNA methyltransferase activity"/>
    <property type="evidence" value="ECO:0007669"/>
    <property type="project" value="InterPro"/>
</dbReference>
<evidence type="ECO:0000256" key="8">
    <source>
        <dbReference type="ARBA" id="ARBA00022679"/>
    </source>
</evidence>
<protein>
    <recommendedName>
        <fullName evidence="4">16S rRNA (cytosine(967)-C(5))-methyltransferase</fullName>
        <ecNumber evidence="4">2.1.1.176</ecNumber>
    </recommendedName>
    <alternativeName>
        <fullName evidence="11">16S rRNA m5C967 methyltransferase</fullName>
    </alternativeName>
    <alternativeName>
        <fullName evidence="12">rRNA (cytosine-C(5)-)-methyltransferase RsmB</fullName>
    </alternativeName>
</protein>
<feature type="binding site" evidence="14">
    <location>
        <begin position="264"/>
        <end position="270"/>
    </location>
    <ligand>
        <name>S-adenosyl-L-methionine</name>
        <dbReference type="ChEBI" id="CHEBI:59789"/>
    </ligand>
</feature>
<dbReference type="PROSITE" id="PS01153">
    <property type="entry name" value="NOL1_NOP2_SUN"/>
    <property type="match status" value="1"/>
</dbReference>
<keyword evidence="6" id="KW-0698">rRNA processing</keyword>
<evidence type="ECO:0000256" key="7">
    <source>
        <dbReference type="ARBA" id="ARBA00022603"/>
    </source>
</evidence>
<dbReference type="InterPro" id="IPR006027">
    <property type="entry name" value="NusB_RsmB_TIM44"/>
</dbReference>
<evidence type="ECO:0000256" key="1">
    <source>
        <dbReference type="ARBA" id="ARBA00002724"/>
    </source>
</evidence>
<dbReference type="FunFam" id="3.30.70.1170:FF:000003">
    <property type="entry name" value="16S rRNA (Cytosine(967)-C(5))-methyltransferase RsmB"/>
    <property type="match status" value="1"/>
</dbReference>
<sequence length="457" mass="51870">MSNKSYRMWNGNVRDAALSILMSIEKNQAYSNLLLHQTIEKYDIELKDRALLTEITYGTLQHKMTLDYYLQPFIKGKLDDWVRQLLRLSLYQIHYLDRIPNHAAVNEAVEIAKKRSHKGTAGLVNGILRGILRQGVRSTDEIVDPIERLSIAASHPLWLIERWVKQFGFEKAETMAFENNIPPAHTVRVNTTRISVQEAIDMLLDEGIVARQSEVIPECLHIEKGQVAKTQAYQYGVVSIQDESSMIPTYALRVEPGHRVLDMCAAPGGKSMHIAEKLNGEGSLVSVDLHPHKVKLISDQATRLGFENVETRTWDSRELTHEYDEHSFDRILVDAPCSGLGVIRRKPDIKYTKKQEDFASLNKIQLSLLDEAYKLLKPSGLIVYSTCTIDEVENIGTVQAFLANHSDMELEELNILPEAYQHLTTNGMIHVFPQDFNSDGSFVAALRKKEKHSNEVN</sequence>
<dbReference type="InterPro" id="IPR054728">
    <property type="entry name" value="RsmB-like_ferredoxin"/>
</dbReference>
<organism evidence="16 17">
    <name type="scientific">Paenisporosarcina antarctica</name>
    <dbReference type="NCBI Taxonomy" id="417367"/>
    <lineage>
        <taxon>Bacteria</taxon>
        <taxon>Bacillati</taxon>
        <taxon>Bacillota</taxon>
        <taxon>Bacilli</taxon>
        <taxon>Bacillales</taxon>
        <taxon>Caryophanaceae</taxon>
        <taxon>Paenisporosarcina</taxon>
    </lineage>
</organism>
<gene>
    <name evidence="16" type="primary">rsmB</name>
    <name evidence="16" type="ORF">E2636_10310</name>
</gene>
<dbReference type="PANTHER" id="PTHR22807">
    <property type="entry name" value="NOP2 YEAST -RELATED NOL1/NOP2/FMU SUN DOMAIN-CONTAINING"/>
    <property type="match status" value="1"/>
</dbReference>
<evidence type="ECO:0000256" key="10">
    <source>
        <dbReference type="ARBA" id="ARBA00022884"/>
    </source>
</evidence>
<dbReference type="CDD" id="cd02440">
    <property type="entry name" value="AdoMet_MTases"/>
    <property type="match status" value="1"/>
</dbReference>
<dbReference type="SUPFAM" id="SSF53335">
    <property type="entry name" value="S-adenosyl-L-methionine-dependent methyltransferases"/>
    <property type="match status" value="1"/>
</dbReference>
<dbReference type="Gene3D" id="1.10.940.10">
    <property type="entry name" value="NusB-like"/>
    <property type="match status" value="1"/>
</dbReference>
<dbReference type="Pfam" id="PF22458">
    <property type="entry name" value="RsmF-B_ferredox"/>
    <property type="match status" value="1"/>
</dbReference>
<evidence type="ECO:0000256" key="2">
    <source>
        <dbReference type="ARBA" id="ARBA00004496"/>
    </source>
</evidence>
<evidence type="ECO:0000256" key="4">
    <source>
        <dbReference type="ARBA" id="ARBA00012140"/>
    </source>
</evidence>
<reference evidence="16 17" key="1">
    <citation type="submission" date="2019-03" db="EMBL/GenBank/DDBJ databases">
        <title>Complete genome sequence of Paenisporosarcina antarctica CGMCC 1.6503T.</title>
        <authorList>
            <person name="Rong J.-C."/>
            <person name="Chi N.-Y."/>
            <person name="Zhang Q.-F."/>
        </authorList>
    </citation>
    <scope>NUCLEOTIDE SEQUENCE [LARGE SCALE GENOMIC DNA]</scope>
    <source>
        <strain evidence="16 17">CGMCC 1.6503</strain>
    </source>
</reference>
<dbReference type="Pfam" id="PF01189">
    <property type="entry name" value="Methyltr_RsmB-F"/>
    <property type="match status" value="1"/>
</dbReference>
<dbReference type="InterPro" id="IPR023267">
    <property type="entry name" value="RCMT"/>
</dbReference>
<evidence type="ECO:0000256" key="3">
    <source>
        <dbReference type="ARBA" id="ARBA00007494"/>
    </source>
</evidence>
<comment type="catalytic activity">
    <reaction evidence="13">
        <text>cytidine(967) in 16S rRNA + S-adenosyl-L-methionine = 5-methylcytidine(967) in 16S rRNA + S-adenosyl-L-homocysteine + H(+)</text>
        <dbReference type="Rhea" id="RHEA:42748"/>
        <dbReference type="Rhea" id="RHEA-COMP:10219"/>
        <dbReference type="Rhea" id="RHEA-COMP:10220"/>
        <dbReference type="ChEBI" id="CHEBI:15378"/>
        <dbReference type="ChEBI" id="CHEBI:57856"/>
        <dbReference type="ChEBI" id="CHEBI:59789"/>
        <dbReference type="ChEBI" id="CHEBI:74483"/>
        <dbReference type="ChEBI" id="CHEBI:82748"/>
        <dbReference type="EC" id="2.1.1.176"/>
    </reaction>
</comment>
<keyword evidence="7 14" id="KW-0489">Methyltransferase</keyword>
<feature type="binding site" evidence="14">
    <location>
        <position position="334"/>
    </location>
    <ligand>
        <name>S-adenosyl-L-methionine</name>
        <dbReference type="ChEBI" id="CHEBI:59789"/>
    </ligand>
</feature>
<dbReference type="AlphaFoldDB" id="A0A4P7A0X3"/>
<keyword evidence="17" id="KW-1185">Reference proteome</keyword>
<comment type="subcellular location">
    <subcellularLocation>
        <location evidence="2">Cytoplasm</location>
    </subcellularLocation>
</comment>
<dbReference type="PROSITE" id="PS51686">
    <property type="entry name" value="SAM_MT_RSMB_NOP"/>
    <property type="match status" value="1"/>
</dbReference>
<evidence type="ECO:0000256" key="14">
    <source>
        <dbReference type="PROSITE-ProRule" id="PRU01023"/>
    </source>
</evidence>
<keyword evidence="10 14" id="KW-0694">RNA-binding</keyword>
<dbReference type="OrthoDB" id="9810297at2"/>
<dbReference type="InterPro" id="IPR004573">
    <property type="entry name" value="rRNA_ssu_MeTfrase_B"/>
</dbReference>
<dbReference type="FunFam" id="1.10.940.10:FF:000006">
    <property type="entry name" value="16S rRNA (Cytosine(967)-C(5))-methyltransferase RsmB"/>
    <property type="match status" value="1"/>
</dbReference>
<evidence type="ECO:0000256" key="11">
    <source>
        <dbReference type="ARBA" id="ARBA00030399"/>
    </source>
</evidence>